<name>K0RCE2_THAOC</name>
<proteinExistence type="predicted"/>
<dbReference type="EMBL" id="AGNL01047591">
    <property type="protein sequence ID" value="EJK46701.1"/>
    <property type="molecule type" value="Genomic_DNA"/>
</dbReference>
<reference evidence="1 2" key="1">
    <citation type="journal article" date="2012" name="Genome Biol.">
        <title>Genome and low-iron response of an oceanic diatom adapted to chronic iron limitation.</title>
        <authorList>
            <person name="Lommer M."/>
            <person name="Specht M."/>
            <person name="Roy A.S."/>
            <person name="Kraemer L."/>
            <person name="Andreson R."/>
            <person name="Gutowska M.A."/>
            <person name="Wolf J."/>
            <person name="Bergner S.V."/>
            <person name="Schilhabel M.B."/>
            <person name="Klostermeier U.C."/>
            <person name="Beiko R.G."/>
            <person name="Rosenstiel P."/>
            <person name="Hippler M."/>
            <person name="Laroche J."/>
        </authorList>
    </citation>
    <scope>NUCLEOTIDE SEQUENCE [LARGE SCALE GENOMIC DNA]</scope>
    <source>
        <strain evidence="1 2">CCMP1005</strain>
    </source>
</reference>
<evidence type="ECO:0008006" key="3">
    <source>
        <dbReference type="Google" id="ProtNLM"/>
    </source>
</evidence>
<keyword evidence="2" id="KW-1185">Reference proteome</keyword>
<dbReference type="OrthoDB" id="41568at2759"/>
<dbReference type="InterPro" id="IPR027417">
    <property type="entry name" value="P-loop_NTPase"/>
</dbReference>
<dbReference type="InterPro" id="IPR053259">
    <property type="entry name" value="Golvesin-related_Golgi"/>
</dbReference>
<sequence>MGGCHRFVQATEFGVTDGHADDPEVAIVYPAVPGVADTDRSPFVNIDSTTVAGIQRAKELGFADAQLAQVVVSPFVFETNDLFTQTAKGRLFSVFRHPIDRAISMFYYIRVADWEPSYKPELQDWTIEQYATSDIVENNWMTRQLSNQLGGELTEENLKKAMEVVRNKFAVGLMTKIEPTMDRFEKMFRWTYHVNPPNQEACRERLMGGGANSNKANKKPVEEGSEAWNLLAHQNNFDLPLYQYIEQLFDEQESFVAGMPERFRMVDSTCCKCGPPTYPPEGFTCPEAVKNDGT</sequence>
<accession>K0RCE2</accession>
<gene>
    <name evidence="1" type="ORF">THAOC_34619</name>
</gene>
<dbReference type="Proteomes" id="UP000266841">
    <property type="component" value="Unassembled WGS sequence"/>
</dbReference>
<evidence type="ECO:0000313" key="2">
    <source>
        <dbReference type="Proteomes" id="UP000266841"/>
    </source>
</evidence>
<dbReference type="PANTHER" id="PTHR32301">
    <property type="entry name" value="COUNTIN RECEPTOR CNR3-RELATED"/>
    <property type="match status" value="1"/>
</dbReference>
<dbReference type="eggNOG" id="ENOG502RWX3">
    <property type="taxonomic scope" value="Eukaryota"/>
</dbReference>
<comment type="caution">
    <text evidence="1">The sequence shown here is derived from an EMBL/GenBank/DDBJ whole genome shotgun (WGS) entry which is preliminary data.</text>
</comment>
<protein>
    <recommendedName>
        <fullName evidence="3">Sulfotransferase domain-containing protein</fullName>
    </recommendedName>
</protein>
<dbReference type="AlphaFoldDB" id="K0RCE2"/>
<evidence type="ECO:0000313" key="1">
    <source>
        <dbReference type="EMBL" id="EJK46701.1"/>
    </source>
</evidence>
<dbReference type="PANTHER" id="PTHR32301:SF6">
    <property type="entry name" value="GOLVESIN-RELATED"/>
    <property type="match status" value="1"/>
</dbReference>
<organism evidence="1 2">
    <name type="scientific">Thalassiosira oceanica</name>
    <name type="common">Marine diatom</name>
    <dbReference type="NCBI Taxonomy" id="159749"/>
    <lineage>
        <taxon>Eukaryota</taxon>
        <taxon>Sar</taxon>
        <taxon>Stramenopiles</taxon>
        <taxon>Ochrophyta</taxon>
        <taxon>Bacillariophyta</taxon>
        <taxon>Coscinodiscophyceae</taxon>
        <taxon>Thalassiosirophycidae</taxon>
        <taxon>Thalassiosirales</taxon>
        <taxon>Thalassiosiraceae</taxon>
        <taxon>Thalassiosira</taxon>
    </lineage>
</organism>
<dbReference type="Gene3D" id="3.40.50.300">
    <property type="entry name" value="P-loop containing nucleotide triphosphate hydrolases"/>
    <property type="match status" value="1"/>
</dbReference>